<evidence type="ECO:0000313" key="2">
    <source>
        <dbReference type="Proteomes" id="UP001359485"/>
    </source>
</evidence>
<gene>
    <name evidence="1" type="ORF">RUM44_010621</name>
</gene>
<organism evidence="1 2">
    <name type="scientific">Polyplax serrata</name>
    <name type="common">Common mouse louse</name>
    <dbReference type="NCBI Taxonomy" id="468196"/>
    <lineage>
        <taxon>Eukaryota</taxon>
        <taxon>Metazoa</taxon>
        <taxon>Ecdysozoa</taxon>
        <taxon>Arthropoda</taxon>
        <taxon>Hexapoda</taxon>
        <taxon>Insecta</taxon>
        <taxon>Pterygota</taxon>
        <taxon>Neoptera</taxon>
        <taxon>Paraneoptera</taxon>
        <taxon>Psocodea</taxon>
        <taxon>Troctomorpha</taxon>
        <taxon>Phthiraptera</taxon>
        <taxon>Anoplura</taxon>
        <taxon>Polyplacidae</taxon>
        <taxon>Polyplax</taxon>
    </lineage>
</organism>
<protein>
    <submittedName>
        <fullName evidence="1">Uncharacterized protein</fullName>
    </submittedName>
</protein>
<feature type="non-terminal residue" evidence="1">
    <location>
        <position position="84"/>
    </location>
</feature>
<reference evidence="1 2" key="1">
    <citation type="submission" date="2023-09" db="EMBL/GenBank/DDBJ databases">
        <title>Genomes of two closely related lineages of the louse Polyplax serrata with different host specificities.</title>
        <authorList>
            <person name="Martinu J."/>
            <person name="Tarabai H."/>
            <person name="Stefka J."/>
            <person name="Hypsa V."/>
        </authorList>
    </citation>
    <scope>NUCLEOTIDE SEQUENCE [LARGE SCALE GENOMIC DNA]</scope>
    <source>
        <strain evidence="1">98ZLc_SE</strain>
    </source>
</reference>
<accession>A0ABR1AMP5</accession>
<name>A0ABR1AMP5_POLSC</name>
<proteinExistence type="predicted"/>
<sequence>MVFELALSEATEKDDECEKGSDKVKNGILLTLMLRKKHDYSLTRRILAKLEGKWATDETEAKKLRNKKVENKKERNKAIRNEKQ</sequence>
<dbReference type="Proteomes" id="UP001359485">
    <property type="component" value="Unassembled WGS sequence"/>
</dbReference>
<dbReference type="EMBL" id="JAWJWF010000046">
    <property type="protein sequence ID" value="KAK6623765.1"/>
    <property type="molecule type" value="Genomic_DNA"/>
</dbReference>
<comment type="caution">
    <text evidence="1">The sequence shown here is derived from an EMBL/GenBank/DDBJ whole genome shotgun (WGS) entry which is preliminary data.</text>
</comment>
<evidence type="ECO:0000313" key="1">
    <source>
        <dbReference type="EMBL" id="KAK6623765.1"/>
    </source>
</evidence>
<keyword evidence="2" id="KW-1185">Reference proteome</keyword>